<dbReference type="EMBL" id="LOHZ01000044">
    <property type="protein sequence ID" value="KYO64150.1"/>
    <property type="molecule type" value="Genomic_DNA"/>
</dbReference>
<evidence type="ECO:0000256" key="4">
    <source>
        <dbReference type="ARBA" id="ARBA00020837"/>
    </source>
</evidence>
<comment type="cofactor">
    <cofactor evidence="1">
        <name>Zn(2+)</name>
        <dbReference type="ChEBI" id="CHEBI:29105"/>
    </cofactor>
</comment>
<comment type="pathway">
    <text evidence="10">Polyol metabolism; 1,2-propanediol degradation.</text>
</comment>
<dbReference type="PANTHER" id="PTHR39453">
    <property type="entry name" value="PHOSPHATE PROPANOYLTRANSFERASE"/>
    <property type="match status" value="1"/>
</dbReference>
<dbReference type="RefSeq" id="WP_068749270.1">
    <property type="nucleotide sequence ID" value="NZ_LOHZ01000044.1"/>
</dbReference>
<comment type="function">
    <text evidence="10">Involved in 1,2-propanediol (1,2-PD) degradation by catalyzing the conversion of propanoyl-CoA to propanoyl-phosphate.</text>
</comment>
<reference evidence="11 12" key="1">
    <citation type="submission" date="2015-12" db="EMBL/GenBank/DDBJ databases">
        <title>Draft genome of Thermovenabulum gondwanense isolated from a red thermophilic microbial mat colonisisng an outflow channel of a bore well.</title>
        <authorList>
            <person name="Patel B.K."/>
        </authorList>
    </citation>
    <scope>NUCLEOTIDE SEQUENCE [LARGE SCALE GENOMIC DNA]</scope>
    <source>
        <strain evidence="11 12">R270</strain>
    </source>
</reference>
<name>A0A162M600_9FIRM</name>
<dbReference type="STRING" id="520767.ATZ99_21810"/>
<evidence type="ECO:0000256" key="2">
    <source>
        <dbReference type="ARBA" id="ARBA00007342"/>
    </source>
</evidence>
<dbReference type="AlphaFoldDB" id="A0A162M600"/>
<dbReference type="UniPathway" id="UPA00621"/>
<protein>
    <recommendedName>
        <fullName evidence="4 10">Phosphate propanoyltransferase</fullName>
        <ecNumber evidence="3 10">2.3.1.222</ecNumber>
    </recommendedName>
</protein>
<evidence type="ECO:0000256" key="6">
    <source>
        <dbReference type="ARBA" id="ARBA00022723"/>
    </source>
</evidence>
<comment type="caution">
    <text evidence="11">The sequence shown here is derived from an EMBL/GenBank/DDBJ whole genome shotgun (WGS) entry which is preliminary data.</text>
</comment>
<evidence type="ECO:0000256" key="7">
    <source>
        <dbReference type="ARBA" id="ARBA00022833"/>
    </source>
</evidence>
<dbReference type="PIRSF" id="PIRSF010130">
    <property type="entry name" value="PduL"/>
    <property type="match status" value="1"/>
</dbReference>
<evidence type="ECO:0000256" key="8">
    <source>
        <dbReference type="ARBA" id="ARBA00023315"/>
    </source>
</evidence>
<evidence type="ECO:0000313" key="12">
    <source>
        <dbReference type="Proteomes" id="UP000075737"/>
    </source>
</evidence>
<dbReference type="OrthoDB" id="9784365at2"/>
<keyword evidence="8 10" id="KW-0012">Acyltransferase</keyword>
<comment type="similarity">
    <text evidence="2 10">Belongs to the PduL family.</text>
</comment>
<accession>A0A162M600</accession>
<evidence type="ECO:0000313" key="11">
    <source>
        <dbReference type="EMBL" id="KYO64150.1"/>
    </source>
</evidence>
<dbReference type="GO" id="GO:0046872">
    <property type="term" value="F:metal ion binding"/>
    <property type="evidence" value="ECO:0007669"/>
    <property type="project" value="UniProtKB-KW"/>
</dbReference>
<dbReference type="GO" id="GO:0016747">
    <property type="term" value="F:acyltransferase activity, transferring groups other than amino-acyl groups"/>
    <property type="evidence" value="ECO:0007669"/>
    <property type="project" value="InterPro"/>
</dbReference>
<evidence type="ECO:0000256" key="5">
    <source>
        <dbReference type="ARBA" id="ARBA00022679"/>
    </source>
</evidence>
<keyword evidence="5 10" id="KW-0808">Transferase</keyword>
<keyword evidence="12" id="KW-1185">Reference proteome</keyword>
<dbReference type="InterPro" id="IPR008300">
    <property type="entry name" value="PTAC"/>
</dbReference>
<evidence type="ECO:0000256" key="1">
    <source>
        <dbReference type="ARBA" id="ARBA00001947"/>
    </source>
</evidence>
<keyword evidence="7" id="KW-0862">Zinc</keyword>
<comment type="catalytic activity">
    <reaction evidence="9 10">
        <text>propanoyl-CoA + phosphate = propanoyl phosphate + CoA</text>
        <dbReference type="Rhea" id="RHEA:28046"/>
        <dbReference type="ChEBI" id="CHEBI:43474"/>
        <dbReference type="ChEBI" id="CHEBI:57287"/>
        <dbReference type="ChEBI" id="CHEBI:57392"/>
        <dbReference type="ChEBI" id="CHEBI:58933"/>
        <dbReference type="EC" id="2.3.1.222"/>
    </reaction>
</comment>
<keyword evidence="6" id="KW-0479">Metal-binding</keyword>
<dbReference type="NCBIfam" id="NF011652">
    <property type="entry name" value="PRK15070.1"/>
    <property type="match status" value="1"/>
</dbReference>
<organism evidence="11 12">
    <name type="scientific">Thermovenabulum gondwanense</name>
    <dbReference type="NCBI Taxonomy" id="520767"/>
    <lineage>
        <taxon>Bacteria</taxon>
        <taxon>Bacillati</taxon>
        <taxon>Bacillota</taxon>
        <taxon>Clostridia</taxon>
        <taxon>Thermosediminibacterales</taxon>
        <taxon>Thermosediminibacteraceae</taxon>
        <taxon>Thermovenabulum</taxon>
    </lineage>
</organism>
<dbReference type="EC" id="2.3.1.222" evidence="3 10"/>
<proteinExistence type="inferred from homology"/>
<evidence type="ECO:0000256" key="3">
    <source>
        <dbReference type="ARBA" id="ARBA00012206"/>
    </source>
</evidence>
<dbReference type="PANTHER" id="PTHR39453:SF1">
    <property type="entry name" value="PHOSPHATE PROPANOYLTRANSFERASE"/>
    <property type="match status" value="1"/>
</dbReference>
<dbReference type="Pfam" id="PF06130">
    <property type="entry name" value="PTAC"/>
    <property type="match status" value="1"/>
</dbReference>
<dbReference type="GO" id="GO:0051144">
    <property type="term" value="P:1,2-propanediol catabolic process"/>
    <property type="evidence" value="ECO:0007669"/>
    <property type="project" value="UniProtKB-UniPathway"/>
</dbReference>
<evidence type="ECO:0000256" key="10">
    <source>
        <dbReference type="PIRNR" id="PIRNR010130"/>
    </source>
</evidence>
<sequence length="211" mass="23354">MSQEILVSKITQEIISYINRVPVPVTVSNRHIHLSKEAKEILFGGKPLTVKKYLGQPGQFAAEEVVKIIGPKGQFDAVRVVGPERKKCQVELSISDCYHLGINPIVRDSGKHEGTPGVLVIGPKGFIKMEEGVIVAQRHIHMTPEDAEKYGVKDLQLVRIRFDSGPRRGILGDVLIRVDEQFALECHLDVEEANALGIKNNDVVYMEIGGI</sequence>
<dbReference type="Proteomes" id="UP000075737">
    <property type="component" value="Unassembled WGS sequence"/>
</dbReference>
<gene>
    <name evidence="11" type="primary">pduL</name>
    <name evidence="11" type="ORF">ATZ99_21810</name>
</gene>
<evidence type="ECO:0000256" key="9">
    <source>
        <dbReference type="ARBA" id="ARBA00047589"/>
    </source>
</evidence>